<feature type="domain" description="Transposase Tc1-like" evidence="1">
    <location>
        <begin position="69"/>
        <end position="140"/>
    </location>
</feature>
<dbReference type="Pfam" id="PF01498">
    <property type="entry name" value="HTH_Tnp_Tc3_2"/>
    <property type="match status" value="1"/>
</dbReference>
<feature type="domain" description="Sleeping Beauty transposase HTH" evidence="3">
    <location>
        <begin position="1"/>
        <end position="52"/>
    </location>
</feature>
<reference evidence="4" key="1">
    <citation type="submission" date="2025-08" db="UniProtKB">
        <authorList>
            <consortium name="Ensembl"/>
        </authorList>
    </citation>
    <scope>IDENTIFICATION</scope>
</reference>
<protein>
    <recommendedName>
        <fullName evidence="6">Transposase</fullName>
    </recommendedName>
</protein>
<dbReference type="InterPro" id="IPR038717">
    <property type="entry name" value="Tc1-like_DDE_dom"/>
</dbReference>
<evidence type="ECO:0000313" key="4">
    <source>
        <dbReference type="Ensembl" id="ENSMALP00000023388.1"/>
    </source>
</evidence>
<name>A0A3Q3JS38_MONAL</name>
<organism evidence="4 5">
    <name type="scientific">Monopterus albus</name>
    <name type="common">Swamp eel</name>
    <dbReference type="NCBI Taxonomy" id="43700"/>
    <lineage>
        <taxon>Eukaryota</taxon>
        <taxon>Metazoa</taxon>
        <taxon>Chordata</taxon>
        <taxon>Craniata</taxon>
        <taxon>Vertebrata</taxon>
        <taxon>Euteleostomi</taxon>
        <taxon>Actinopterygii</taxon>
        <taxon>Neopterygii</taxon>
        <taxon>Teleostei</taxon>
        <taxon>Neoteleostei</taxon>
        <taxon>Acanthomorphata</taxon>
        <taxon>Anabantaria</taxon>
        <taxon>Synbranchiformes</taxon>
        <taxon>Synbranchidae</taxon>
        <taxon>Monopterus</taxon>
    </lineage>
</organism>
<dbReference type="InterPro" id="IPR057667">
    <property type="entry name" value="HTH_SB"/>
</dbReference>
<dbReference type="InterPro" id="IPR036388">
    <property type="entry name" value="WH-like_DNA-bd_sf"/>
</dbReference>
<dbReference type="Proteomes" id="UP000261600">
    <property type="component" value="Unplaced"/>
</dbReference>
<evidence type="ECO:0000259" key="2">
    <source>
        <dbReference type="Pfam" id="PF13358"/>
    </source>
</evidence>
<dbReference type="PANTHER" id="PTHR23022:SF135">
    <property type="entry name" value="SI:DKEY-77F5.3"/>
    <property type="match status" value="1"/>
</dbReference>
<proteinExistence type="predicted"/>
<dbReference type="Ensembl" id="ENSMALT00000023835.1">
    <property type="protein sequence ID" value="ENSMALP00000023388.1"/>
    <property type="gene ID" value="ENSMALG00000016309.1"/>
</dbReference>
<dbReference type="NCBIfam" id="NF033545">
    <property type="entry name" value="transpos_IS630"/>
    <property type="match status" value="1"/>
</dbReference>
<dbReference type="InterPro" id="IPR002492">
    <property type="entry name" value="Transposase_Tc1-like"/>
</dbReference>
<keyword evidence="5" id="KW-1185">Reference proteome</keyword>
<reference evidence="4" key="2">
    <citation type="submission" date="2025-09" db="UniProtKB">
        <authorList>
            <consortium name="Ensembl"/>
        </authorList>
    </citation>
    <scope>IDENTIFICATION</scope>
</reference>
<dbReference type="InterPro" id="IPR047655">
    <property type="entry name" value="Transpos_IS630-like"/>
</dbReference>
<dbReference type="AlphaFoldDB" id="A0A3Q3JS38"/>
<dbReference type="InterPro" id="IPR052338">
    <property type="entry name" value="Transposase_5"/>
</dbReference>
<feature type="domain" description="Tc1-like transposase DDE" evidence="2">
    <location>
        <begin position="149"/>
        <end position="301"/>
    </location>
</feature>
<dbReference type="Gene3D" id="1.10.10.10">
    <property type="entry name" value="Winged helix-like DNA-binding domain superfamily/Winged helix DNA-binding domain"/>
    <property type="match status" value="1"/>
</dbReference>
<dbReference type="Pfam" id="PF25787">
    <property type="entry name" value="HTH_SB"/>
    <property type="match status" value="1"/>
</dbReference>
<dbReference type="Gene3D" id="3.30.420.10">
    <property type="entry name" value="Ribonuclease H-like superfamily/Ribonuclease H"/>
    <property type="match status" value="1"/>
</dbReference>
<dbReference type="PANTHER" id="PTHR23022">
    <property type="entry name" value="TRANSPOSABLE ELEMENT-RELATED"/>
    <property type="match status" value="1"/>
</dbReference>
<dbReference type="InterPro" id="IPR009057">
    <property type="entry name" value="Homeodomain-like_sf"/>
</dbReference>
<dbReference type="STRING" id="43700.ENSMALP00000023388"/>
<dbReference type="GO" id="GO:0015074">
    <property type="term" value="P:DNA integration"/>
    <property type="evidence" value="ECO:0007669"/>
    <property type="project" value="InterPro"/>
</dbReference>
<evidence type="ECO:0008006" key="6">
    <source>
        <dbReference type="Google" id="ProtNLM"/>
    </source>
</evidence>
<evidence type="ECO:0000259" key="3">
    <source>
        <dbReference type="Pfam" id="PF25787"/>
    </source>
</evidence>
<sequence>MVRAKELSEAFRKNIVAAYESGKGFKKISKDFEISHSTVRKIVYKWRAFKTTANMPRSGRPSKFTPRADRKMLKEVSKNPKMSSRDLQQALATVDVEVHASTIRKRLHKFNLHGRRARRKPLLSKRNIKARLTFARENVDKDQDFWNNVRWTDESKIELFGHQSRGHVWHKPNTAFQEKNLIPTVKHGGGSVMVWGCFAAAGPGQLTIIESTMNSTVYQKVLEEHVRPSVRKLKLKRNWTMQHDNDPKHTSKSTKDWLKKKKWRVLEWPSQSPDLNPIEMLWGDLKRAVHARNPSNISQLKQFCIEEWDKIPSDRCQRLLDGYKNRLTAVISAKGGNTSY</sequence>
<accession>A0A3Q3JS38</accession>
<evidence type="ECO:0000313" key="5">
    <source>
        <dbReference type="Proteomes" id="UP000261600"/>
    </source>
</evidence>
<dbReference type="GO" id="GO:0006313">
    <property type="term" value="P:DNA transposition"/>
    <property type="evidence" value="ECO:0007669"/>
    <property type="project" value="InterPro"/>
</dbReference>
<dbReference type="Pfam" id="PF13358">
    <property type="entry name" value="DDE_3"/>
    <property type="match status" value="1"/>
</dbReference>
<dbReference type="GO" id="GO:0003677">
    <property type="term" value="F:DNA binding"/>
    <property type="evidence" value="ECO:0007669"/>
    <property type="project" value="InterPro"/>
</dbReference>
<evidence type="ECO:0000259" key="1">
    <source>
        <dbReference type="Pfam" id="PF01498"/>
    </source>
</evidence>
<dbReference type="SUPFAM" id="SSF46689">
    <property type="entry name" value="Homeodomain-like"/>
    <property type="match status" value="1"/>
</dbReference>
<dbReference type="InterPro" id="IPR036397">
    <property type="entry name" value="RNaseH_sf"/>
</dbReference>